<dbReference type="PANTHER" id="PTHR48267">
    <property type="entry name" value="CUPREDOXIN SUPERFAMILY PROTEIN"/>
    <property type="match status" value="1"/>
</dbReference>
<dbReference type="Proteomes" id="UP000185934">
    <property type="component" value="Chromosome"/>
</dbReference>
<sequence length="805" mass="86928">MEKFNFTRMTRRSFIKATGLAGAALGTIAATGLQLVDSKRVHAANLTDASFTPQTPLEDSTTIEQFAQPLPLLSVAGGPIQTIVAGASQIGISMEEFRARMLPDSFAPASGGNYDGTWVWGYLSAGTDKGPTRETYTGPVLVATRGKPTEFKFTNNLGTTDSTQIQAYTYSIDQSLHWANPNGVPRYVEYDTPDPKFIGNPAHYSGPIPAAVHLHGAEDPAAIDGGPESWFVSDGSKVGKAFYSKDGNSAKNYCIYRYPNVQEAAPLWFHDHTLGATRLNVYCGLAGAYALIDPNLSLPPGLNATGLRGGALGPNPSDDTLVPLVIQDRKFDTDGQLYFTGGPDDPDNPSPTPDHLYWSPEFFGNTIAVNGKVWPYLEVKAQRYRFFLINGSNARTYRLTFQDTAATVNSAHPVIWQIGTDQGYLDKPVRLTELMVMPGERAEFIIDFAGLSDGTKLVLNNLGPDSPFGGDLNDQAVPSTTGRVMQFVVVSGASLVDTSFDPSVAGASIRSKKDAIVRLVDPAAGTLAKGVVADLTRSLVLVEIAKYEPDGVNLDGKFFAGGPAEVLVNNSKWMGLRPSDSDPNEMMRPPLIPVNGGVADGVGNWLTELPKEGDTEIWEIVNTTMDAHPIHTHLAQFQLMNRQSFYLGDGAPDGYQAVYNGSFPGSEFIPAYGPPLSYGPSTASGNKYGGNPDVSPFLDGDVLPPKPNEAGWKDTVLALPGYVTRFVVRWAATDLGIKNNSNAASLRYDFIPNDAIPGRSGAIYDYVWHCHIVDHEDNEMMRPDAVVPDPRTPLAARKFKMGIDY</sequence>
<dbReference type="CDD" id="cd13844">
    <property type="entry name" value="CuRO_1_BOD_CotA_like"/>
    <property type="match status" value="1"/>
</dbReference>
<dbReference type="OrthoDB" id="9757546at2"/>
<dbReference type="AlphaFoldDB" id="A0A1P8F8I0"/>
<dbReference type="GO" id="GO:0005507">
    <property type="term" value="F:copper ion binding"/>
    <property type="evidence" value="ECO:0007669"/>
    <property type="project" value="InterPro"/>
</dbReference>
<dbReference type="InterPro" id="IPR011706">
    <property type="entry name" value="Cu-oxidase_C"/>
</dbReference>
<dbReference type="InterPro" id="IPR045087">
    <property type="entry name" value="Cu-oxidase_fam"/>
</dbReference>
<dbReference type="RefSeq" id="WP_076004406.1">
    <property type="nucleotide sequence ID" value="NZ_CP018258.1"/>
</dbReference>
<dbReference type="Gene3D" id="2.60.40.420">
    <property type="entry name" value="Cupredoxins - blue copper proteins"/>
    <property type="match status" value="3"/>
</dbReference>
<name>A0A1P8F8I0_9CHLR</name>
<proteinExistence type="inferred from homology"/>
<reference evidence="4" key="1">
    <citation type="submission" date="2016-11" db="EMBL/GenBank/DDBJ databases">
        <title>Dehalogenimonas formicexedens sp. nov., a chlorinated alkane respiring bacterium isolated from contaminated groundwater.</title>
        <authorList>
            <person name="Key T.A."/>
            <person name="Bowman K.S."/>
            <person name="Lee I."/>
            <person name="Chun J."/>
            <person name="Albuquerque L."/>
            <person name="da Costa M.S."/>
            <person name="Rainey F.A."/>
            <person name="Moe W.M."/>
        </authorList>
    </citation>
    <scope>NUCLEOTIDE SEQUENCE [LARGE SCALE GENOMIC DNA]</scope>
    <source>
        <strain evidence="4">NSZ-14</strain>
    </source>
</reference>
<dbReference type="InterPro" id="IPR019546">
    <property type="entry name" value="TAT_signal_bac_arc"/>
</dbReference>
<dbReference type="PROSITE" id="PS51318">
    <property type="entry name" value="TAT"/>
    <property type="match status" value="1"/>
</dbReference>
<dbReference type="CDD" id="cd13868">
    <property type="entry name" value="CuRO_2_CotA_like"/>
    <property type="match status" value="1"/>
</dbReference>
<feature type="domain" description="Plastocyanin-like" evidence="2">
    <location>
        <begin position="611"/>
        <end position="646"/>
    </location>
</feature>
<dbReference type="SUPFAM" id="SSF49503">
    <property type="entry name" value="Cupredoxins"/>
    <property type="match status" value="3"/>
</dbReference>
<evidence type="ECO:0000313" key="4">
    <source>
        <dbReference type="Proteomes" id="UP000185934"/>
    </source>
</evidence>
<dbReference type="InterPro" id="IPR008972">
    <property type="entry name" value="Cupredoxin"/>
</dbReference>
<accession>A0A1P8F8I0</accession>
<dbReference type="STRING" id="1839801.Dform_01435"/>
<dbReference type="InterPro" id="IPR006311">
    <property type="entry name" value="TAT_signal"/>
</dbReference>
<dbReference type="PANTHER" id="PTHR48267:SF1">
    <property type="entry name" value="BILIRUBIN OXIDASE"/>
    <property type="match status" value="1"/>
</dbReference>
<gene>
    <name evidence="3" type="ORF">Dform_01435</name>
</gene>
<protein>
    <submittedName>
        <fullName evidence="3">Tat (Twin-arginine translocation) pathway signal sequence</fullName>
    </submittedName>
</protein>
<comment type="similarity">
    <text evidence="1">Belongs to the multicopper oxidase family.</text>
</comment>
<dbReference type="GO" id="GO:0016491">
    <property type="term" value="F:oxidoreductase activity"/>
    <property type="evidence" value="ECO:0007669"/>
    <property type="project" value="InterPro"/>
</dbReference>
<organism evidence="3 4">
    <name type="scientific">Dehalogenimonas formicexedens</name>
    <dbReference type="NCBI Taxonomy" id="1839801"/>
    <lineage>
        <taxon>Bacteria</taxon>
        <taxon>Bacillati</taxon>
        <taxon>Chloroflexota</taxon>
        <taxon>Dehalococcoidia</taxon>
        <taxon>Dehalococcoidales</taxon>
        <taxon>Dehalococcoidaceae</taxon>
        <taxon>Dehalogenimonas</taxon>
    </lineage>
</organism>
<dbReference type="KEGG" id="dfo:Dform_01435"/>
<evidence type="ECO:0000313" key="3">
    <source>
        <dbReference type="EMBL" id="APV44758.1"/>
    </source>
</evidence>
<dbReference type="NCBIfam" id="TIGR01409">
    <property type="entry name" value="TAT_signal_seq"/>
    <property type="match status" value="1"/>
</dbReference>
<evidence type="ECO:0000259" key="2">
    <source>
        <dbReference type="Pfam" id="PF07731"/>
    </source>
</evidence>
<keyword evidence="4" id="KW-1185">Reference proteome</keyword>
<dbReference type="EMBL" id="CP018258">
    <property type="protein sequence ID" value="APV44758.1"/>
    <property type="molecule type" value="Genomic_DNA"/>
</dbReference>
<dbReference type="Pfam" id="PF07731">
    <property type="entry name" value="Cu-oxidase_2"/>
    <property type="match status" value="1"/>
</dbReference>
<evidence type="ECO:0000256" key="1">
    <source>
        <dbReference type="ARBA" id="ARBA00010609"/>
    </source>
</evidence>